<dbReference type="Proteomes" id="UP000712673">
    <property type="component" value="Unassembled WGS sequence"/>
</dbReference>
<dbReference type="GO" id="GO:0016787">
    <property type="term" value="F:hydrolase activity"/>
    <property type="evidence" value="ECO:0007669"/>
    <property type="project" value="UniProtKB-KW"/>
</dbReference>
<comment type="caution">
    <text evidence="1">The sequence shown here is derived from an EMBL/GenBank/DDBJ whole genome shotgun (WGS) entry which is preliminary data.</text>
</comment>
<dbReference type="SUPFAM" id="SSF53474">
    <property type="entry name" value="alpha/beta-Hydrolases"/>
    <property type="match status" value="1"/>
</dbReference>
<evidence type="ECO:0000313" key="2">
    <source>
        <dbReference type="Proteomes" id="UP000712673"/>
    </source>
</evidence>
<reference evidence="1" key="1">
    <citation type="submission" date="2019-03" db="EMBL/GenBank/DDBJ databases">
        <title>Lake Tanganyika Metagenome-Assembled Genomes (MAGs).</title>
        <authorList>
            <person name="Tran P."/>
        </authorList>
    </citation>
    <scope>NUCLEOTIDE SEQUENCE</scope>
    <source>
        <strain evidence="1">K_DeepCast_65m_m2_066</strain>
    </source>
</reference>
<proteinExistence type="predicted"/>
<dbReference type="EMBL" id="VGLS01000023">
    <property type="protein sequence ID" value="MBM3222472.1"/>
    <property type="molecule type" value="Genomic_DNA"/>
</dbReference>
<name>A0A937VZA5_UNCTE</name>
<organism evidence="1 2">
    <name type="scientific">Tectimicrobiota bacterium</name>
    <dbReference type="NCBI Taxonomy" id="2528274"/>
    <lineage>
        <taxon>Bacteria</taxon>
        <taxon>Pseudomonadati</taxon>
        <taxon>Nitrospinota/Tectimicrobiota group</taxon>
        <taxon>Candidatus Tectimicrobiota</taxon>
    </lineage>
</organism>
<protein>
    <submittedName>
        <fullName evidence="1">Alpha/beta hydrolase</fullName>
    </submittedName>
</protein>
<dbReference type="InterPro" id="IPR029058">
    <property type="entry name" value="AB_hydrolase_fold"/>
</dbReference>
<gene>
    <name evidence="1" type="ORF">FJZ47_01520</name>
</gene>
<keyword evidence="1" id="KW-0378">Hydrolase</keyword>
<sequence length="202" mass="22153">MASGNLCGGRFSYETEGEGFPLVLLPGMPECWASHRPLLGELCRTIAYTYHHERDVPHAMQVTDLLTFLDALPLERVYLASHTAGWPIALECALRWPERLEGLVLLGTHGATSATTQALATYTARLPELSVPTLVLLDAALVSDLPSADLLVTHVPRCTRTIVPRPASAPSASPLQLAHAMMRMLVHWERQRNLVRGASFLL</sequence>
<dbReference type="Gene3D" id="3.40.50.1820">
    <property type="entry name" value="alpha/beta hydrolase"/>
    <property type="match status" value="1"/>
</dbReference>
<accession>A0A937VZA5</accession>
<evidence type="ECO:0000313" key="1">
    <source>
        <dbReference type="EMBL" id="MBM3222472.1"/>
    </source>
</evidence>
<dbReference type="AlphaFoldDB" id="A0A937VZA5"/>